<comment type="caution">
    <text evidence="1">The sequence shown here is derived from an EMBL/GenBank/DDBJ whole genome shotgun (WGS) entry which is preliminary data.</text>
</comment>
<dbReference type="Proteomes" id="UP000287547">
    <property type="component" value="Unassembled WGS sequence"/>
</dbReference>
<organism evidence="1 2">
    <name type="scientific">Kibdelosporangium aridum</name>
    <dbReference type="NCBI Taxonomy" id="2030"/>
    <lineage>
        <taxon>Bacteria</taxon>
        <taxon>Bacillati</taxon>
        <taxon>Actinomycetota</taxon>
        <taxon>Actinomycetes</taxon>
        <taxon>Pseudonocardiales</taxon>
        <taxon>Pseudonocardiaceae</taxon>
        <taxon>Kibdelosporangium</taxon>
    </lineage>
</organism>
<accession>A0A428ZKR7</accession>
<gene>
    <name evidence="1" type="ORF">DMH04_08700</name>
</gene>
<evidence type="ECO:0000313" key="1">
    <source>
        <dbReference type="EMBL" id="RSM88689.1"/>
    </source>
</evidence>
<sequence length="534" mass="59514">MTNRRAVREPASVTRMWQILDGEADPADQDSPRKLSALVDATWDLWRRLDDPDLPRTNVLRGQRRKAARAGAPADLLGFIDEVCEFVEQTEPVAATERDDRWASAGVFSWAHDVSAARTPDLDRLAAACDASWKLYTSACLLGLDNWRREIADVVLRRSRDVFVPAGHLGRWRVAAKYRGYHHVVFMAVQRLASDEDPVFEQHFMLHNPNPIPDVIGGYLGKEHVRQQELLGSLSKNAVALDIGMHIRGSEYDSNQFVGGYEHCVDDEIRAVVSRIGPQDVQAITVPREHFGIGVPALYYRSYQQDSPAVDFSVCTWLLPQDEDYRRDLGERWERLTGQDVVADAVTAAELAGEAADIDPEIDAKARAFFVRTMENLVAAGRFGDVIRVVDATEPWLASILDDSEHGWLRAYYQVARTTTVPRDEAPWLISDACAALATSDRPQDLTQCESLLRTVLTDQTYANQHDQLIGSLIRCKIRQTTVEMNVRPAAELSVLLDELDISTDLVHAARIGIVALVGPAVGGRVVCGCRRGR</sequence>
<name>A0A428ZKR7_KIBAR</name>
<dbReference type="AlphaFoldDB" id="A0A428ZKR7"/>
<proteinExistence type="predicted"/>
<dbReference type="RefSeq" id="WP_037272743.1">
    <property type="nucleotide sequence ID" value="NZ_QHKI01000004.1"/>
</dbReference>
<protein>
    <submittedName>
        <fullName evidence="1">Uncharacterized protein</fullName>
    </submittedName>
</protein>
<dbReference type="EMBL" id="QHKI01000004">
    <property type="protein sequence ID" value="RSM88689.1"/>
    <property type="molecule type" value="Genomic_DNA"/>
</dbReference>
<reference evidence="1 2" key="1">
    <citation type="submission" date="2018-05" db="EMBL/GenBank/DDBJ databases">
        <title>Evolution of GPA BGCs.</title>
        <authorList>
            <person name="Waglechner N."/>
            <person name="Wright G.D."/>
        </authorList>
    </citation>
    <scope>NUCLEOTIDE SEQUENCE [LARGE SCALE GENOMIC DNA]</scope>
    <source>
        <strain evidence="1 2">A82846</strain>
    </source>
</reference>
<evidence type="ECO:0000313" key="2">
    <source>
        <dbReference type="Proteomes" id="UP000287547"/>
    </source>
</evidence>